<organism evidence="3 4">
    <name type="scientific">Petrocella atlantisensis</name>
    <dbReference type="NCBI Taxonomy" id="2173034"/>
    <lineage>
        <taxon>Bacteria</taxon>
        <taxon>Bacillati</taxon>
        <taxon>Bacillota</taxon>
        <taxon>Clostridia</taxon>
        <taxon>Lachnospirales</taxon>
        <taxon>Vallitaleaceae</taxon>
        <taxon>Petrocella</taxon>
    </lineage>
</organism>
<feature type="domain" description="SUF system FeS cluster assembly SufBD core" evidence="2">
    <location>
        <begin position="128"/>
        <end position="356"/>
    </location>
</feature>
<protein>
    <submittedName>
        <fullName evidence="3">Fe-S cluster assembly protein SufD</fullName>
    </submittedName>
</protein>
<dbReference type="InterPro" id="IPR055346">
    <property type="entry name" value="Fe-S_cluster_assembly_SufBD"/>
</dbReference>
<reference evidence="3 4" key="1">
    <citation type="submission" date="2018-09" db="EMBL/GenBank/DDBJ databases">
        <authorList>
            <person name="Postec A."/>
        </authorList>
    </citation>
    <scope>NUCLEOTIDE SEQUENCE [LARGE SCALE GENOMIC DNA]</scope>
    <source>
        <strain evidence="3">70B-A</strain>
    </source>
</reference>
<accession>A0A3P7P3R7</accession>
<evidence type="ECO:0000313" key="3">
    <source>
        <dbReference type="EMBL" id="VDN48180.1"/>
    </source>
</evidence>
<dbReference type="InterPro" id="IPR037284">
    <property type="entry name" value="SUF_FeS_clus_asmbl_SufBD_sf"/>
</dbReference>
<dbReference type="RefSeq" id="WP_125137355.1">
    <property type="nucleotide sequence ID" value="NZ_LR130778.1"/>
</dbReference>
<dbReference type="Proteomes" id="UP000279029">
    <property type="component" value="Chromosome"/>
</dbReference>
<dbReference type="InterPro" id="IPR000825">
    <property type="entry name" value="SUF_FeS_clus_asmbl_SufBD_core"/>
</dbReference>
<dbReference type="KEGG" id="cbar:PATL70BA_2288"/>
<dbReference type="SUPFAM" id="SSF101960">
    <property type="entry name" value="Stabilizer of iron transporter SufD"/>
    <property type="match status" value="1"/>
</dbReference>
<evidence type="ECO:0000313" key="4">
    <source>
        <dbReference type="Proteomes" id="UP000279029"/>
    </source>
</evidence>
<name>A0A3P7P3R7_9FIRM</name>
<dbReference type="EMBL" id="LR130778">
    <property type="protein sequence ID" value="VDN48180.1"/>
    <property type="molecule type" value="Genomic_DNA"/>
</dbReference>
<proteinExistence type="inferred from homology"/>
<comment type="similarity">
    <text evidence="1">Belongs to the iron-sulfur cluster assembly SufBD family.</text>
</comment>
<gene>
    <name evidence="3" type="primary">sufD</name>
    <name evidence="3" type="ORF">PATL70BA_2288</name>
</gene>
<evidence type="ECO:0000256" key="1">
    <source>
        <dbReference type="ARBA" id="ARBA00043967"/>
    </source>
</evidence>
<dbReference type="Pfam" id="PF01458">
    <property type="entry name" value="SUFBD_core"/>
    <property type="match status" value="1"/>
</dbReference>
<dbReference type="InterPro" id="IPR011542">
    <property type="entry name" value="SUF_FeS_clus_asmbl_SufD"/>
</dbReference>
<dbReference type="GO" id="GO:0016226">
    <property type="term" value="P:iron-sulfur cluster assembly"/>
    <property type="evidence" value="ECO:0007669"/>
    <property type="project" value="InterPro"/>
</dbReference>
<dbReference type="PANTHER" id="PTHR43575:SF1">
    <property type="entry name" value="PROTEIN ABCI7, CHLOROPLASTIC"/>
    <property type="match status" value="1"/>
</dbReference>
<dbReference type="PANTHER" id="PTHR43575">
    <property type="entry name" value="PROTEIN ABCI7, CHLOROPLASTIC"/>
    <property type="match status" value="1"/>
</dbReference>
<evidence type="ECO:0000259" key="2">
    <source>
        <dbReference type="Pfam" id="PF01458"/>
    </source>
</evidence>
<dbReference type="NCBIfam" id="TIGR01981">
    <property type="entry name" value="sufD"/>
    <property type="match status" value="1"/>
</dbReference>
<keyword evidence="4" id="KW-1185">Reference proteome</keyword>
<sequence length="384" mass="43794">MYNKTLLDKILVQSKNKEQDQESRRISFERYEKEEFPIWKRLKIDKSTLPDYQKYNNQKTLMYRQEGLRVTPIHSQEVIFSNELLDKEYGPSIKHRTLTEAFSNTGTYINVDEGIKVTEPIIIQLPLNKDNPLLLDHHVIHAMKDSRVVVVLDYRDENVDGFHNGVINIIVEEGADVQVIKLQNFSKRTTHIFSGLALVKRDGKVTFNSIDLGSTLAVTDFSTYLQEENSEGVVESIYLGDGKSKMDLSYNMYHEGRRSESNILVKGALLHEAHKVFRGNLFFRKGAKKASGSEQEYVILLNETVKSDSIPALMCQEDDVQGEHAASAGQVDENKLFYLMSRGLTEKEAKQLIIMASFTPVIDQIPIEGLQEMLETEISIRLSS</sequence>
<dbReference type="AlphaFoldDB" id="A0A3P7P3R7"/>
<dbReference type="OrthoDB" id="9803529at2"/>